<dbReference type="Gene3D" id="2.40.128.630">
    <property type="match status" value="2"/>
</dbReference>
<dbReference type="PANTHER" id="PTHR34512:SF30">
    <property type="entry name" value="OUTER MEMBRANE PROTEIN ASSEMBLY FACTOR BAMB"/>
    <property type="match status" value="1"/>
</dbReference>
<proteinExistence type="predicted"/>
<dbReference type="InterPro" id="IPR018391">
    <property type="entry name" value="PQQ_b-propeller_rpt"/>
</dbReference>
<feature type="domain" description="Pyrrolo-quinoline quinone repeat" evidence="9">
    <location>
        <begin position="745"/>
        <end position="867"/>
    </location>
</feature>
<feature type="compositionally biased region" description="Polar residues" evidence="6">
    <location>
        <begin position="2143"/>
        <end position="2156"/>
    </location>
</feature>
<dbReference type="InterPro" id="IPR053879">
    <property type="entry name" value="HYDIN_VesB_CFA65-like_Ig"/>
</dbReference>
<evidence type="ECO:0000313" key="12">
    <source>
        <dbReference type="Proteomes" id="UP001595846"/>
    </source>
</evidence>
<keyword evidence="4" id="KW-0969">Cilium</keyword>
<evidence type="ECO:0000256" key="6">
    <source>
        <dbReference type="SAM" id="MobiDB-lite"/>
    </source>
</evidence>
<feature type="region of interest" description="Disordered" evidence="6">
    <location>
        <begin position="3252"/>
        <end position="3295"/>
    </location>
</feature>
<accession>A0ABD5NJD4</accession>
<dbReference type="RefSeq" id="WP_256532218.1">
    <property type="nucleotide sequence ID" value="NZ_CP101824.1"/>
</dbReference>
<dbReference type="GO" id="GO:0005737">
    <property type="term" value="C:cytoplasm"/>
    <property type="evidence" value="ECO:0007669"/>
    <property type="project" value="UniProtKB-SubCell"/>
</dbReference>
<dbReference type="SUPFAM" id="SSF50998">
    <property type="entry name" value="Quinoprotein alcohol dehydrogenase-like"/>
    <property type="match status" value="6"/>
</dbReference>
<feature type="region of interest" description="Disordered" evidence="6">
    <location>
        <begin position="1110"/>
        <end position="1134"/>
    </location>
</feature>
<dbReference type="NCBIfam" id="NF012200">
    <property type="entry name" value="choice_anch_D"/>
    <property type="match status" value="3"/>
</dbReference>
<evidence type="ECO:0000313" key="11">
    <source>
        <dbReference type="EMBL" id="MFC3956843.1"/>
    </source>
</evidence>
<feature type="compositionally biased region" description="Acidic residues" evidence="6">
    <location>
        <begin position="3256"/>
        <end position="3270"/>
    </location>
</feature>
<evidence type="ECO:0000256" key="5">
    <source>
        <dbReference type="ARBA" id="ARBA00023273"/>
    </source>
</evidence>
<dbReference type="Gene3D" id="2.40.10.480">
    <property type="match status" value="3"/>
</dbReference>
<feature type="region of interest" description="Disordered" evidence="6">
    <location>
        <begin position="40"/>
        <end position="116"/>
    </location>
</feature>
<feature type="domain" description="Pyrrolo-quinoline quinone repeat" evidence="9">
    <location>
        <begin position="129"/>
        <end position="205"/>
    </location>
</feature>
<feature type="domain" description="Pyrrolo-quinoline quinone repeat" evidence="9">
    <location>
        <begin position="225"/>
        <end position="379"/>
    </location>
</feature>
<dbReference type="InterPro" id="IPR002372">
    <property type="entry name" value="PQQ_rpt_dom"/>
</dbReference>
<evidence type="ECO:0000256" key="3">
    <source>
        <dbReference type="ARBA" id="ARBA00022490"/>
    </source>
</evidence>
<dbReference type="NCBIfam" id="NF012211">
    <property type="entry name" value="tand_rpt_95"/>
    <property type="match status" value="8"/>
</dbReference>
<evidence type="ECO:0000256" key="7">
    <source>
        <dbReference type="SAM" id="Phobius"/>
    </source>
</evidence>
<dbReference type="Pfam" id="PF22544">
    <property type="entry name" value="HYDIN_VesB_CFA65-like_Ig"/>
    <property type="match status" value="2"/>
</dbReference>
<evidence type="ECO:0000256" key="1">
    <source>
        <dbReference type="ARBA" id="ARBA00004138"/>
    </source>
</evidence>
<evidence type="ECO:0000256" key="2">
    <source>
        <dbReference type="ARBA" id="ARBA00004496"/>
    </source>
</evidence>
<keyword evidence="3" id="KW-0963">Cytoplasm</keyword>
<name>A0ABD5NJD4_9EURY</name>
<dbReference type="Gene3D" id="2.60.40.10">
    <property type="entry name" value="Immunoglobulins"/>
    <property type="match status" value="6"/>
</dbReference>
<gene>
    <name evidence="11" type="ORF">ACFOUR_00455</name>
</gene>
<reference evidence="11 12" key="1">
    <citation type="journal article" date="2019" name="Int. J. Syst. Evol. Microbiol.">
        <title>The Global Catalogue of Microorganisms (GCM) 10K type strain sequencing project: providing services to taxonomists for standard genome sequencing and annotation.</title>
        <authorList>
            <consortium name="The Broad Institute Genomics Platform"/>
            <consortium name="The Broad Institute Genome Sequencing Center for Infectious Disease"/>
            <person name="Wu L."/>
            <person name="Ma J."/>
        </authorList>
    </citation>
    <scope>NUCLEOTIDE SEQUENCE [LARGE SCALE GENOMIC DNA]</scope>
    <source>
        <strain evidence="11 12">IBRC-M 10256</strain>
    </source>
</reference>
<evidence type="ECO:0000259" key="9">
    <source>
        <dbReference type="Pfam" id="PF13360"/>
    </source>
</evidence>
<evidence type="ECO:0000259" key="8">
    <source>
        <dbReference type="Pfam" id="PF07705"/>
    </source>
</evidence>
<evidence type="ECO:0000259" key="10">
    <source>
        <dbReference type="Pfam" id="PF22544"/>
    </source>
</evidence>
<evidence type="ECO:0000256" key="4">
    <source>
        <dbReference type="ARBA" id="ARBA00023069"/>
    </source>
</evidence>
<dbReference type="PANTHER" id="PTHR34512">
    <property type="entry name" value="CELL SURFACE PROTEIN"/>
    <property type="match status" value="1"/>
</dbReference>
<dbReference type="GeneID" id="73904996"/>
<dbReference type="InterPro" id="IPR013783">
    <property type="entry name" value="Ig-like_fold"/>
</dbReference>
<keyword evidence="12" id="KW-1185">Reference proteome</keyword>
<dbReference type="Gene3D" id="2.60.40.2810">
    <property type="match status" value="7"/>
</dbReference>
<dbReference type="SMART" id="SM00564">
    <property type="entry name" value="PQQ"/>
    <property type="match status" value="22"/>
</dbReference>
<keyword evidence="7" id="KW-0472">Membrane</keyword>
<feature type="region of interest" description="Disordered" evidence="6">
    <location>
        <begin position="2128"/>
        <end position="2156"/>
    </location>
</feature>
<dbReference type="EMBL" id="JBHSAQ010000001">
    <property type="protein sequence ID" value="MFC3956843.1"/>
    <property type="molecule type" value="Genomic_DNA"/>
</dbReference>
<feature type="domain" description="HYDIN/VesB/CFA65-like Ig-like" evidence="10">
    <location>
        <begin position="1704"/>
        <end position="1806"/>
    </location>
</feature>
<protein>
    <submittedName>
        <fullName evidence="11">Ig-like domain-containing protein</fullName>
    </submittedName>
</protein>
<keyword evidence="7" id="KW-0812">Transmembrane</keyword>
<dbReference type="Pfam" id="PF17963">
    <property type="entry name" value="Big_9"/>
    <property type="match status" value="8"/>
</dbReference>
<dbReference type="Proteomes" id="UP001595846">
    <property type="component" value="Unassembled WGS sequence"/>
</dbReference>
<sequence length="3319" mass="347549">MGGFENHRMRTGRERAFTVFVTALVVFSVIAGPVGASLGAGPAGPSSTAAAPPAADPAQPVHLAGDSRNGVTGTPGVDGSVAQTGWPELDAGDWGVAGRDPGRSGHNPNASGPKTNPDARWIYEFANDDWDVSAVASGALAFVAGYETLRAVDTDTGEVAWNVSVGDNYDELSAANGVVVTTEGGSGGEIHAYDTVDGAERWNRTSFDAGASVILDDTFYVSRGEYLHAFDLQTGTELWSYDLNEDISNGLSATGETIYATGLVSASDPAFSAVFALNATDGSERWRFEMDGLVSMHPVVVDGSVYVGAGSEPRDQTDGVYDPKFYRLNATDGHVEWLFDANTRPNGAAVADGSVYLSSGNTVRALDVVTGELQWRHRLPGSITYGLHYGRIDALPPAVADGVVYAANDRGHLVALDGATGTELSRYRFEGSATAPVIADDRIYVHTTDGTETNTDYTRVYALEETPFEFSGLSPSKTTVAPGEAFTVDVTVENVDDETRDYNLSLRADLPYPDGEPVLGWKNGTIASGATTSLAFTTALDSAASWNLSVHRLLETESAIDPVTVDVVHPTPDDRWAMAGSDAHRTDANSNTDGPSQYFQQAWNVSGVDEDTTPVIDDGTVYHVRHQNRYDGLADVHAVSARDETTGDQRWAYNFTADNRRPAGSPAVVNDTVYVATRPFHFFDGGGSIERGTVYAFDANTGAVDWTTATTINESHTSYEHGPVVANGLVYVAGTVWEPNKNYENASVVALDAETGGVAWSNGFADRWEHEGYGTYAADAGHLFVTARDQVEAYSSEYEEELYAYDAASGSLDWTTSALNLVVDHQETPVVADGLVFVVNESDSVTGEPGEELVAINVSTGAEEWRFTPSNIPNSYGGDDDGWRLTKPAVSDGSLFVRQRAYSDGTYSRIHRIDAETGDAVWNRSTNYLQHLQVADGVIYGGETEFSTGHIRLYDAETGEKHGDSEGRISVAVANGTVLTYEPEDDRMEAVVEGGVVEFTNLSVDTHTVGEHENVTVTATATNVGALPRTYALNLDLAPDDYSDHHFWNSRSREGTLAPGESETITWSVRLDERGDFVFFLQPGAETNALDHSEIDRAGSVTVHVGDDRDGTVVDLGGPRDLASGPGSWPTESFDAGNTGNYTGTGAPTAVGDDTVTWLANQSTAWDSGPTVVGDTIFVGGRDSGGDRAVLAVNATDGSLRWEHATISSNGVEVPPVYAGGYLYALAADDRLYQLNATTGERLWTFDAGDDSGLTVVDDVVFVAGESGTDDAVFALNATTREVLWTFTRSSSGYGLSKPAVENGTVYVTHDSQATYAIDVASGETVWSVPIAGASSRLHSPVVADGVVYVDDTTYSSTDANVYALDPSDGHTIWSAPANVDGYTGSSPALANDTLYFTADGSLRAVDATTGTDRWSTSTCVAARHSPVYADGYVFVPMADSTVRTYDADTGDLVWRYEGYDEYAFTPAIVDGLLYTTGLENAEYVHSLVALSGGTTAEPTSMIDFGGLDVSPTDPTTGEDVTITANAKNNGDAACGYTADLVIDGVVEDTDTGTISSGATTEVAFTHTFSATGTYDVSIADLPSTAVTVTGPEPDVDVAPGSWDYGTVDVGEWTYTDFEVSNVGTADLDWTDSVLVGPDADEFDITSDDSNKYDYLPPGGSGYVRVSTAPTTAGTKTATLQVQSDDPDEPRFNVSLTAEVVGPPEIDVSPMNHDFGDVEVGENATTTIAVSNVGGGPLSFDGAQLTGADAGAYTVTSGGGATSIAAGGSHDVTVEFEPAATGQLDATLTLSSDDADEPTVDVALAGNGTITTQNRAPIAVADHYTTGVGETLTVDAPGRLANDLDPEGDAITTTNTGSPDNGTVSSVVDGSFTYTPDPGFVGTDSFRYLIRDEHGTYSSYGTVTVEVVDGNRAPVAVQDSYSVYEGETLHVSAPGRLANDYDPDGDAITTTNTGSPDNGTVSGVVDGSFTYTPDSGFTGTDSFRYLIRDDQGTYSSYGTVTVEVLPDPNQAPIAVDDHYSIAKGENLTVSAPGRLANDYDPDGDAITTTNTGSPDNGTVSGVVDGSFTYRPDPDFAGTDSFRYLIRDEHGAYSSYGTVIVEVVDGNRAPVAVDDYYSIAKGENLTVSAPGRLANDYDPDGDDLTTTNTGSPDNGTVSGVVDGSFTYRPDPGFVGTDSFRYLIRDEHETYSSYGTVTVEVFDTNGTAPVAVDDHFTTIEGQALTVDAPGRLANDYDPEGDDITTTNTGSPDNGTVSGVVDGSFTYTPDPGFTGTDSFDYIIRDEHGTYSSYGTVTVEVFPDPNQAPIAVDDHYTTIEGQALTVDAPGRLANDHDPDGDDITTTNTGSPDNGTVSGVVDGSFTYTPDPGFVGTDSFRYLIRDDQGTYSTYGTVTVEVVDGNRAPVAVDDYYSMVQGETLTVDAPGRLANDRDPDGDVITTTNTGSPDNGTVSGVVDGSFTYTPDPDFAGTDSFVYLMRDEHGAYSSYGTVTVEVSPDPNRAPVAVPDHFAVLQGESLDVAAPGRLANDYDLDGDDLITTNTGSPAHGTTSGVVDGSVTYTPDPGFVGVDSFDYRIRDEHGTYSDYSTVTVTVVDADITVGAEISVTPGTLDFGTTPVGSTRTKTITVANVGDRNLTLSDVTLAGPEADAFAITAGNGTAELGYGETEGFTVAYTPTALGTANATVTVHSDDPDEPTVDVSLAGSGSDDDAPTVDAIDVASSARDGATVYANGTTDVDVSVTVTDALGSVQSVRVELDARASPARRTETALFDATSGTWTASFDPGAIAADGRYDVSVEAVDDSGNRVTVAAADEVVVDRIAPQLAAIVDRVDATTGNVTVDASEPLRDGTLSVVLERPDGTNETVAVTGSNDAWTGTFALPEDGQYNVTATALDLAGNRATDEATARFLTGETDGNDTILLKMVPSGLFVEFTTDQPVTDTSVTMTESTTPLKPLDSDQLGVNFLNAALENRLADNLSHAVVGVPVDRAVLGSGTDADDVTIRHFDDDTNTWSAVPTTVENVTLPDGTIGDYWVANVTHFSTYGAIATDATPPGVTETNPTAGNEFAAGTSAATLRMEFEDAGSGVDASETVIIFDDTLVTFDDAATITSEFVEYEATGLTDGSSHSFEVVLADVAGNVHAETIDFSIGEETGGGSPTLPPPPSADISVSDLSVEPSTVEPGEPVTVTVHLENTGAGSGDHTVDLAIGDDEIVSEPITVEAGATATFTTPYAFDEPGTYTVAAGPYESVVEVLPEASGGDDPDDEPGGDGDDSTAGSGTDGENTGPGGDESAADGSDSIPGFGLLAAILAIALAAWRRQNR</sequence>
<feature type="domain" description="HYDIN/VesB/CFA65-like Ig-like" evidence="10">
    <location>
        <begin position="2600"/>
        <end position="2701"/>
    </location>
</feature>
<dbReference type="Pfam" id="PF07705">
    <property type="entry name" value="CARDB"/>
    <property type="match status" value="1"/>
</dbReference>
<comment type="subcellular location">
    <subcellularLocation>
        <location evidence="1">Cell projection</location>
        <location evidence="1">Cilium</location>
    </subcellularLocation>
    <subcellularLocation>
        <location evidence="2">Cytoplasm</location>
    </subcellularLocation>
</comment>
<dbReference type="InterPro" id="IPR011047">
    <property type="entry name" value="Quinoprotein_ADH-like_sf"/>
</dbReference>
<dbReference type="InterPro" id="IPR015943">
    <property type="entry name" value="WD40/YVTN_repeat-like_dom_sf"/>
</dbReference>
<dbReference type="Pfam" id="PF13360">
    <property type="entry name" value="PQQ_2"/>
    <property type="match status" value="4"/>
</dbReference>
<keyword evidence="7" id="KW-1133">Transmembrane helix</keyword>
<dbReference type="InterPro" id="IPR011635">
    <property type="entry name" value="CARDB"/>
</dbReference>
<comment type="caution">
    <text evidence="11">The sequence shown here is derived from an EMBL/GenBank/DDBJ whole genome shotgun (WGS) entry which is preliminary data.</text>
</comment>
<organism evidence="11 12">
    <name type="scientific">Halovivax cerinus</name>
    <dbReference type="NCBI Taxonomy" id="1487865"/>
    <lineage>
        <taxon>Archaea</taxon>
        <taxon>Methanobacteriati</taxon>
        <taxon>Methanobacteriota</taxon>
        <taxon>Stenosarchaea group</taxon>
        <taxon>Halobacteria</taxon>
        <taxon>Halobacteriales</taxon>
        <taxon>Natrialbaceae</taxon>
        <taxon>Halovivax</taxon>
    </lineage>
</organism>
<feature type="transmembrane region" description="Helical" evidence="7">
    <location>
        <begin position="3297"/>
        <end position="3314"/>
    </location>
</feature>
<dbReference type="Gene3D" id="2.130.10.10">
    <property type="entry name" value="YVTN repeat-like/Quinoprotein amine dehydrogenase"/>
    <property type="match status" value="3"/>
</dbReference>
<keyword evidence="5" id="KW-0966">Cell projection</keyword>
<feature type="compositionally biased region" description="Low complexity" evidence="6">
    <location>
        <begin position="40"/>
        <end position="60"/>
    </location>
</feature>
<feature type="domain" description="Pyrrolo-quinoline quinone repeat" evidence="9">
    <location>
        <begin position="1153"/>
        <end position="1375"/>
    </location>
</feature>
<feature type="domain" description="CARDB" evidence="8">
    <location>
        <begin position="1509"/>
        <end position="1578"/>
    </location>
</feature>